<comment type="caution">
    <text evidence="2">The sequence shown here is derived from an EMBL/GenBank/DDBJ whole genome shotgun (WGS) entry which is preliminary data.</text>
</comment>
<dbReference type="Pfam" id="PF04350">
    <property type="entry name" value="PilO"/>
    <property type="match status" value="1"/>
</dbReference>
<dbReference type="InterPro" id="IPR014717">
    <property type="entry name" value="Transl_elong_EF1B/ribsomal_bS6"/>
</dbReference>
<evidence type="ECO:0000313" key="3">
    <source>
        <dbReference type="Proteomes" id="UP000176406"/>
    </source>
</evidence>
<dbReference type="Gene3D" id="3.30.70.60">
    <property type="match status" value="1"/>
</dbReference>
<name>A0A1G2EBN5_9BACT</name>
<reference evidence="2 3" key="1">
    <citation type="journal article" date="2016" name="Nat. Commun.">
        <title>Thousands of microbial genomes shed light on interconnected biogeochemical processes in an aquifer system.</title>
        <authorList>
            <person name="Anantharaman K."/>
            <person name="Brown C.T."/>
            <person name="Hug L.A."/>
            <person name="Sharon I."/>
            <person name="Castelle C.J."/>
            <person name="Probst A.J."/>
            <person name="Thomas B.C."/>
            <person name="Singh A."/>
            <person name="Wilkins M.J."/>
            <person name="Karaoz U."/>
            <person name="Brodie E.L."/>
            <person name="Williams K.H."/>
            <person name="Hubbard S.S."/>
            <person name="Banfield J.F."/>
        </authorList>
    </citation>
    <scope>NUCLEOTIDE SEQUENCE [LARGE SCALE GENOMIC DNA]</scope>
</reference>
<protein>
    <recommendedName>
        <fullName evidence="4">Pilus assembly protein PilO</fullName>
    </recommendedName>
</protein>
<dbReference type="Proteomes" id="UP000176406">
    <property type="component" value="Unassembled WGS sequence"/>
</dbReference>
<accession>A0A1G2EBN5</accession>
<evidence type="ECO:0000256" key="1">
    <source>
        <dbReference type="SAM" id="Phobius"/>
    </source>
</evidence>
<sequence>MVTKTKIRILSIILMAAVFSLIVFLIYPLFKDIKKSSSDILEQKQKLLLLESRAGDLENFKNRYLEIEPDVKKTETLFVRADLPVDFIRFLEKTAKDSKIAAKIFLSPGRSVEGKSWQVFPFQVAIGGSFPNFLGFLEKLQSSQYLIDVQDISVSSGSASISFLVLAK</sequence>
<gene>
    <name evidence="2" type="ORF">A3A08_01505</name>
</gene>
<keyword evidence="1" id="KW-0472">Membrane</keyword>
<evidence type="ECO:0008006" key="4">
    <source>
        <dbReference type="Google" id="ProtNLM"/>
    </source>
</evidence>
<feature type="transmembrane region" description="Helical" evidence="1">
    <location>
        <begin position="7"/>
        <end position="30"/>
    </location>
</feature>
<dbReference type="InterPro" id="IPR007445">
    <property type="entry name" value="PilO"/>
</dbReference>
<keyword evidence="1" id="KW-0812">Transmembrane</keyword>
<keyword evidence="1" id="KW-1133">Transmembrane helix</keyword>
<dbReference type="AlphaFoldDB" id="A0A1G2EBN5"/>
<proteinExistence type="predicted"/>
<evidence type="ECO:0000313" key="2">
    <source>
        <dbReference type="EMBL" id="OGZ22558.1"/>
    </source>
</evidence>
<dbReference type="EMBL" id="MHMG01000042">
    <property type="protein sequence ID" value="OGZ22558.1"/>
    <property type="molecule type" value="Genomic_DNA"/>
</dbReference>
<organism evidence="2 3">
    <name type="scientific">Candidatus Nealsonbacteria bacterium RIFCSPLOWO2_01_FULL_41_9</name>
    <dbReference type="NCBI Taxonomy" id="1801671"/>
    <lineage>
        <taxon>Bacteria</taxon>
        <taxon>Candidatus Nealsoniibacteriota</taxon>
    </lineage>
</organism>